<keyword evidence="2" id="KW-1185">Reference proteome</keyword>
<dbReference type="Proteomes" id="UP000006258">
    <property type="component" value="Unassembled WGS sequence"/>
</dbReference>
<evidence type="ECO:0000313" key="2">
    <source>
        <dbReference type="Proteomes" id="UP000006258"/>
    </source>
</evidence>
<dbReference type="HOGENOM" id="CLU_3122810_0_0_10"/>
<comment type="caution">
    <text evidence="1">The sequence shown here is derived from an EMBL/GenBank/DDBJ whole genome shotgun (WGS) entry which is preliminary data.</text>
</comment>
<accession>D7VKD1</accession>
<gene>
    <name evidence="1" type="ORF">HMPREF0766_11450</name>
</gene>
<evidence type="ECO:0000313" key="1">
    <source>
        <dbReference type="EMBL" id="EFK58733.1"/>
    </source>
</evidence>
<dbReference type="EMBL" id="ACHA02000005">
    <property type="protein sequence ID" value="EFK58733.1"/>
    <property type="molecule type" value="Genomic_DNA"/>
</dbReference>
<proteinExistence type="predicted"/>
<sequence length="50" mass="5857">MPLGSIYDKFGPYQAQLVSQATKPISIANIKKYFKFVQSYEIYLKKIIHF</sequence>
<protein>
    <submittedName>
        <fullName evidence="1">Uncharacterized protein</fullName>
    </submittedName>
</protein>
<dbReference type="STRING" id="525373.HMPREF0766_11450"/>
<dbReference type="AlphaFoldDB" id="D7VKD1"/>
<organism evidence="1 2">
    <name type="scientific">Sphingobacterium spiritivorum ATCC 33861</name>
    <dbReference type="NCBI Taxonomy" id="525373"/>
    <lineage>
        <taxon>Bacteria</taxon>
        <taxon>Pseudomonadati</taxon>
        <taxon>Bacteroidota</taxon>
        <taxon>Sphingobacteriia</taxon>
        <taxon>Sphingobacteriales</taxon>
        <taxon>Sphingobacteriaceae</taxon>
        <taxon>Sphingobacterium</taxon>
    </lineage>
</organism>
<name>D7VKD1_SPHSI</name>
<reference evidence="1" key="1">
    <citation type="submission" date="2010-07" db="EMBL/GenBank/DDBJ databases">
        <authorList>
            <person name="Muzny D."/>
            <person name="Qin X."/>
            <person name="Buhay C."/>
            <person name="Dugan-Rocha S."/>
            <person name="Ding Y."/>
            <person name="Chen G."/>
            <person name="Hawes A."/>
            <person name="Holder M."/>
            <person name="Jhangiani S."/>
            <person name="Johnson A."/>
            <person name="Khan Z."/>
            <person name="Li Z."/>
            <person name="Liu W."/>
            <person name="Liu X."/>
            <person name="Perez L."/>
            <person name="Shen H."/>
            <person name="Wang Q."/>
            <person name="Watt J."/>
            <person name="Xi L."/>
            <person name="Xin Y."/>
            <person name="Zhou J."/>
            <person name="Deng J."/>
            <person name="Jiang H."/>
            <person name="Liu Y."/>
            <person name="Qu J."/>
            <person name="Song X.-Z."/>
            <person name="Zhang L."/>
            <person name="Villasana D."/>
            <person name="Johnson A."/>
            <person name="Liu J."/>
            <person name="Liyanage D."/>
            <person name="Lorensuhewa L."/>
            <person name="Robinson T."/>
            <person name="Song A."/>
            <person name="Song B.-B."/>
            <person name="Dinh H."/>
            <person name="Thornton R."/>
            <person name="Coyle M."/>
            <person name="Francisco L."/>
            <person name="Jackson L."/>
            <person name="Javaid M."/>
            <person name="Korchina V."/>
            <person name="Kovar C."/>
            <person name="Mata R."/>
            <person name="Mathew T."/>
            <person name="Ngo R."/>
            <person name="Nguyen L."/>
            <person name="Nguyen N."/>
            <person name="Okwuonu G."/>
            <person name="Ongeri F."/>
            <person name="Pham C."/>
            <person name="Simmons D."/>
            <person name="Wilczek-Boney K."/>
            <person name="Hale W."/>
            <person name="Jakkamsetti A."/>
            <person name="Pham P."/>
            <person name="Ruth R."/>
            <person name="San Lucas F."/>
            <person name="Warren J."/>
            <person name="Zhang J."/>
            <person name="Zhao Z."/>
            <person name="Zhou C."/>
            <person name="Zhu D."/>
            <person name="Lee S."/>
            <person name="Bess C."/>
            <person name="Blankenburg K."/>
            <person name="Forbes L."/>
            <person name="Fu Q."/>
            <person name="Gubbala S."/>
            <person name="Hirani K."/>
            <person name="Jayaseelan J.C."/>
            <person name="Lara F."/>
            <person name="Munidasa M."/>
            <person name="Palculict T."/>
            <person name="Patil S."/>
            <person name="Pu L.-L."/>
            <person name="Saada N."/>
            <person name="Tang L."/>
            <person name="Weissenberger G."/>
            <person name="Zhu Y."/>
            <person name="Hemphill L."/>
            <person name="Shang Y."/>
            <person name="Youmans B."/>
            <person name="Ayvaz T."/>
            <person name="Ross M."/>
            <person name="Santibanez J."/>
            <person name="Aqrawi P."/>
            <person name="Gross S."/>
            <person name="Joshi V."/>
            <person name="Fowler G."/>
            <person name="Nazareth L."/>
            <person name="Reid J."/>
            <person name="Worley K."/>
            <person name="Petrosino J."/>
            <person name="Highlander S."/>
            <person name="Gibbs R."/>
        </authorList>
    </citation>
    <scope>NUCLEOTIDE SEQUENCE [LARGE SCALE GENOMIC DNA]</scope>
    <source>
        <strain evidence="1">ATCC 33861</strain>
    </source>
</reference>